<dbReference type="InterPro" id="IPR004358">
    <property type="entry name" value="Sig_transdc_His_kin-like_C"/>
</dbReference>
<dbReference type="SUPFAM" id="SSF47384">
    <property type="entry name" value="Homodimeric domain of signal transducing histidine kinase"/>
    <property type="match status" value="1"/>
</dbReference>
<feature type="modified residue" description="4-aspartylphosphate" evidence="4">
    <location>
        <position position="489"/>
    </location>
</feature>
<dbReference type="SMART" id="SM00387">
    <property type="entry name" value="HATPase_c"/>
    <property type="match status" value="1"/>
</dbReference>
<name>A0ABU5GXC5_9BACT</name>
<evidence type="ECO:0000256" key="3">
    <source>
        <dbReference type="ARBA" id="ARBA00022553"/>
    </source>
</evidence>
<dbReference type="CDD" id="cd00082">
    <property type="entry name" value="HisKA"/>
    <property type="match status" value="1"/>
</dbReference>
<dbReference type="SUPFAM" id="SSF55874">
    <property type="entry name" value="ATPase domain of HSP90 chaperone/DNA topoisomerase II/histidine kinase"/>
    <property type="match status" value="1"/>
</dbReference>
<dbReference type="InterPro" id="IPR005467">
    <property type="entry name" value="His_kinase_dom"/>
</dbReference>
<dbReference type="Gene3D" id="3.30.565.10">
    <property type="entry name" value="Histidine kinase-like ATPase, C-terminal domain"/>
    <property type="match status" value="1"/>
</dbReference>
<dbReference type="PANTHER" id="PTHR43065:SF42">
    <property type="entry name" value="TWO-COMPONENT SENSOR PPRA"/>
    <property type="match status" value="1"/>
</dbReference>
<dbReference type="SMART" id="SM00448">
    <property type="entry name" value="REC"/>
    <property type="match status" value="1"/>
</dbReference>
<protein>
    <recommendedName>
        <fullName evidence="2">histidine kinase</fullName>
        <ecNumber evidence="2">2.7.13.3</ecNumber>
    </recommendedName>
</protein>
<evidence type="ECO:0000256" key="4">
    <source>
        <dbReference type="PROSITE-ProRule" id="PRU00169"/>
    </source>
</evidence>
<dbReference type="InterPro" id="IPR003594">
    <property type="entry name" value="HATPase_dom"/>
</dbReference>
<dbReference type="EMBL" id="JAXIVS010000002">
    <property type="protein sequence ID" value="MDY7225846.1"/>
    <property type="molecule type" value="Genomic_DNA"/>
</dbReference>
<dbReference type="PROSITE" id="PS50113">
    <property type="entry name" value="PAC"/>
    <property type="match status" value="1"/>
</dbReference>
<dbReference type="InterPro" id="IPR003661">
    <property type="entry name" value="HisK_dim/P_dom"/>
</dbReference>
<evidence type="ECO:0000256" key="2">
    <source>
        <dbReference type="ARBA" id="ARBA00012438"/>
    </source>
</evidence>
<accession>A0ABU5GXC5</accession>
<feature type="domain" description="PAC" evidence="9">
    <location>
        <begin position="124"/>
        <end position="181"/>
    </location>
</feature>
<dbReference type="Gene3D" id="3.30.450.20">
    <property type="entry name" value="PAS domain"/>
    <property type="match status" value="1"/>
</dbReference>
<evidence type="ECO:0000259" key="7">
    <source>
        <dbReference type="PROSITE" id="PS50109"/>
    </source>
</evidence>
<feature type="region of interest" description="Disordered" evidence="6">
    <location>
        <begin position="552"/>
        <end position="576"/>
    </location>
</feature>
<keyword evidence="3 4" id="KW-0597">Phosphoprotein</keyword>
<organism evidence="10 11">
    <name type="scientific">Hyalangium rubrum</name>
    <dbReference type="NCBI Taxonomy" id="3103134"/>
    <lineage>
        <taxon>Bacteria</taxon>
        <taxon>Pseudomonadati</taxon>
        <taxon>Myxococcota</taxon>
        <taxon>Myxococcia</taxon>
        <taxon>Myxococcales</taxon>
        <taxon>Cystobacterineae</taxon>
        <taxon>Archangiaceae</taxon>
        <taxon>Hyalangium</taxon>
    </lineage>
</organism>
<dbReference type="PROSITE" id="PS50110">
    <property type="entry name" value="RESPONSE_REGULATORY"/>
    <property type="match status" value="1"/>
</dbReference>
<proteinExistence type="predicted"/>
<dbReference type="SMART" id="SM00388">
    <property type="entry name" value="HisKA"/>
    <property type="match status" value="1"/>
</dbReference>
<evidence type="ECO:0000256" key="6">
    <source>
        <dbReference type="SAM" id="MobiDB-lite"/>
    </source>
</evidence>
<keyword evidence="10" id="KW-0067">ATP-binding</keyword>
<dbReference type="InterPro" id="IPR011006">
    <property type="entry name" value="CheY-like_superfamily"/>
</dbReference>
<dbReference type="InterPro" id="IPR036890">
    <property type="entry name" value="HATPase_C_sf"/>
</dbReference>
<evidence type="ECO:0000259" key="8">
    <source>
        <dbReference type="PROSITE" id="PS50110"/>
    </source>
</evidence>
<dbReference type="Pfam" id="PF00512">
    <property type="entry name" value="HisKA"/>
    <property type="match status" value="1"/>
</dbReference>
<dbReference type="EC" id="2.7.13.3" evidence="2"/>
<feature type="compositionally biased region" description="Pro residues" evidence="6">
    <location>
        <begin position="1"/>
        <end position="20"/>
    </location>
</feature>
<feature type="domain" description="Response regulatory" evidence="8">
    <location>
        <begin position="439"/>
        <end position="554"/>
    </location>
</feature>
<evidence type="ECO:0000313" key="11">
    <source>
        <dbReference type="Proteomes" id="UP001291309"/>
    </source>
</evidence>
<dbReference type="PANTHER" id="PTHR43065">
    <property type="entry name" value="SENSOR HISTIDINE KINASE"/>
    <property type="match status" value="1"/>
</dbReference>
<sequence length="576" mass="63583">MSPRRTAPPPAETLPPAPRPAEPRDGLLRKYQELFAKHAALVQRLELRTDEHVSSYRLSTWALETSASALALLRGSVVLLANRRWHELSRDSFWRRVRQDKLSGEGLCTLRQVAEAASLTLRGMDSQGPLVERYQEHGGERTLEVRTERVAMHRKPGTHHAVLVLAHDITEQVRSEQELERARETLHEQEHLRALGEMASGVAHDLNNTLNAMRLRLELTQRDATFTPSQRAHLDAMSRIVNDASTRIHRLQDFARQRVEPDSEQVQLADVVQEAVEIAHSEMEHRAAHSSLSLRLVVEVPSLPLVHGSATDLRYVFINLLLNARDAMPHGGTIRVRGGVQQDKVVITVEDEGTGIPAEHLRSIFRPFFTTKGRQGTGLGLSMAYGVMARAGGTIHAANRPGGGAVFTLCFPLLEQSALAALPAPAAPPPVTQPALTGRVLVVDDDPSNLEVTLLAIQSQGPSAEGVRSGQEALERLRQGQRYSLVLCDIGLRGMDGWQVASKARALDRKLPIYLMTGSTLDFDPKDRRLRSIKGVLLKPLGLTRLREMLAQTAPPMPSKAQARKRAARPGGKPKR</sequence>
<dbReference type="SUPFAM" id="SSF52172">
    <property type="entry name" value="CheY-like"/>
    <property type="match status" value="1"/>
</dbReference>
<keyword evidence="10" id="KW-0547">Nucleotide-binding</keyword>
<keyword evidence="5" id="KW-0175">Coiled coil</keyword>
<feature type="domain" description="Histidine kinase" evidence="7">
    <location>
        <begin position="201"/>
        <end position="415"/>
    </location>
</feature>
<evidence type="ECO:0000259" key="9">
    <source>
        <dbReference type="PROSITE" id="PS50113"/>
    </source>
</evidence>
<dbReference type="PROSITE" id="PS50109">
    <property type="entry name" value="HIS_KIN"/>
    <property type="match status" value="1"/>
</dbReference>
<dbReference type="Pfam" id="PF00072">
    <property type="entry name" value="Response_reg"/>
    <property type="match status" value="1"/>
</dbReference>
<dbReference type="CDD" id="cd17546">
    <property type="entry name" value="REC_hyHK_CKI1_RcsC-like"/>
    <property type="match status" value="1"/>
</dbReference>
<dbReference type="Gene3D" id="3.40.50.2300">
    <property type="match status" value="1"/>
</dbReference>
<evidence type="ECO:0000256" key="1">
    <source>
        <dbReference type="ARBA" id="ARBA00000085"/>
    </source>
</evidence>
<dbReference type="InterPro" id="IPR000700">
    <property type="entry name" value="PAS-assoc_C"/>
</dbReference>
<feature type="region of interest" description="Disordered" evidence="6">
    <location>
        <begin position="1"/>
        <end position="23"/>
    </location>
</feature>
<dbReference type="InterPro" id="IPR036097">
    <property type="entry name" value="HisK_dim/P_sf"/>
</dbReference>
<feature type="compositionally biased region" description="Basic residues" evidence="6">
    <location>
        <begin position="562"/>
        <end position="576"/>
    </location>
</feature>
<dbReference type="Pfam" id="PF02518">
    <property type="entry name" value="HATPase_c"/>
    <property type="match status" value="1"/>
</dbReference>
<gene>
    <name evidence="10" type="ORF">SYV04_05610</name>
</gene>
<reference evidence="10 11" key="1">
    <citation type="submission" date="2023-12" db="EMBL/GenBank/DDBJ databases">
        <title>the genome sequence of Hyalangium sp. s54d21.</title>
        <authorList>
            <person name="Zhang X."/>
        </authorList>
    </citation>
    <scope>NUCLEOTIDE SEQUENCE [LARGE SCALE GENOMIC DNA]</scope>
    <source>
        <strain evidence="11">s54d21</strain>
    </source>
</reference>
<feature type="coiled-coil region" evidence="5">
    <location>
        <begin position="172"/>
        <end position="223"/>
    </location>
</feature>
<dbReference type="Proteomes" id="UP001291309">
    <property type="component" value="Unassembled WGS sequence"/>
</dbReference>
<dbReference type="InterPro" id="IPR001789">
    <property type="entry name" value="Sig_transdc_resp-reg_receiver"/>
</dbReference>
<comment type="catalytic activity">
    <reaction evidence="1">
        <text>ATP + protein L-histidine = ADP + protein N-phospho-L-histidine.</text>
        <dbReference type="EC" id="2.7.13.3"/>
    </reaction>
</comment>
<comment type="caution">
    <text evidence="10">The sequence shown here is derived from an EMBL/GenBank/DDBJ whole genome shotgun (WGS) entry which is preliminary data.</text>
</comment>
<dbReference type="PRINTS" id="PR00344">
    <property type="entry name" value="BCTRLSENSOR"/>
</dbReference>
<keyword evidence="11" id="KW-1185">Reference proteome</keyword>
<dbReference type="GO" id="GO:0005524">
    <property type="term" value="F:ATP binding"/>
    <property type="evidence" value="ECO:0007669"/>
    <property type="project" value="UniProtKB-KW"/>
</dbReference>
<evidence type="ECO:0000313" key="10">
    <source>
        <dbReference type="EMBL" id="MDY7225846.1"/>
    </source>
</evidence>
<dbReference type="Gene3D" id="1.10.287.130">
    <property type="match status" value="1"/>
</dbReference>
<evidence type="ECO:0000256" key="5">
    <source>
        <dbReference type="SAM" id="Coils"/>
    </source>
</evidence>
<dbReference type="RefSeq" id="WP_321544572.1">
    <property type="nucleotide sequence ID" value="NZ_JAXIVS010000002.1"/>
</dbReference>